<comment type="function">
    <text evidence="6">Catalyzes the methylation of C-1 in precorrin-5 and the subsequent extrusion of acetic acid from the resulting intermediate to form cobalt-precorrin-6A.</text>
</comment>
<dbReference type="GO" id="GO:0009236">
    <property type="term" value="P:cobalamin biosynthetic process"/>
    <property type="evidence" value="ECO:0007669"/>
    <property type="project" value="UniProtKB-KW"/>
</dbReference>
<dbReference type="CDD" id="cd11643">
    <property type="entry name" value="Precorrin-6A-synthase"/>
    <property type="match status" value="1"/>
</dbReference>
<dbReference type="InterPro" id="IPR012797">
    <property type="entry name" value="CobF"/>
</dbReference>
<keyword evidence="2" id="KW-0169">Cobalamin biosynthesis</keyword>
<dbReference type="InterPro" id="IPR000878">
    <property type="entry name" value="4pyrrol_Mease"/>
</dbReference>
<dbReference type="KEGG" id="hni:W911_07150"/>
<accession>V5SCE7</accession>
<dbReference type="SUPFAM" id="SSF53790">
    <property type="entry name" value="Tetrapyrrole methylase"/>
    <property type="match status" value="1"/>
</dbReference>
<keyword evidence="9" id="KW-1185">Reference proteome</keyword>
<feature type="domain" description="Tetrapyrrole methylase" evidence="7">
    <location>
        <begin position="3"/>
        <end position="225"/>
    </location>
</feature>
<dbReference type="PANTHER" id="PTHR43467:SF1">
    <property type="entry name" value="PRECORRIN-6A SYNTHASE [DEACETYLATING]"/>
    <property type="match status" value="1"/>
</dbReference>
<gene>
    <name evidence="8" type="ORF">W911_07150</name>
</gene>
<dbReference type="GO" id="GO:0043819">
    <property type="term" value="F:precorrin-6A synthase (deacetylating) activity"/>
    <property type="evidence" value="ECO:0007669"/>
    <property type="project" value="UniProtKB-EC"/>
</dbReference>
<dbReference type="PANTHER" id="PTHR43467">
    <property type="entry name" value="COBALT-PRECORRIN-2 C(20)-METHYLTRANSFERASE"/>
    <property type="match status" value="1"/>
</dbReference>
<comment type="pathway">
    <text evidence="1">Cofactor biosynthesis; adenosylcobalamin biosynthesis.</text>
</comment>
<dbReference type="Gene3D" id="3.40.1010.10">
    <property type="entry name" value="Cobalt-precorrin-4 Transmethylase, Domain 1"/>
    <property type="match status" value="1"/>
</dbReference>
<evidence type="ECO:0000313" key="9">
    <source>
        <dbReference type="Proteomes" id="UP000018542"/>
    </source>
</evidence>
<keyword evidence="5 6" id="KW-0949">S-adenosyl-L-methionine</keyword>
<dbReference type="Pfam" id="PF00590">
    <property type="entry name" value="TP_methylase"/>
    <property type="match status" value="1"/>
</dbReference>
<dbReference type="PATRIC" id="fig|1029756.8.peg.1499"/>
<keyword evidence="4 6" id="KW-0808">Transferase</keyword>
<evidence type="ECO:0000256" key="6">
    <source>
        <dbReference type="PIRNR" id="PIRNR036525"/>
    </source>
</evidence>
<evidence type="ECO:0000256" key="3">
    <source>
        <dbReference type="ARBA" id="ARBA00022603"/>
    </source>
</evidence>
<dbReference type="RefSeq" id="WP_023786818.1">
    <property type="nucleotide sequence ID" value="NC_022997.1"/>
</dbReference>
<dbReference type="HOGENOM" id="CLU_098653_0_0_5"/>
<dbReference type="Gene3D" id="3.30.950.10">
    <property type="entry name" value="Methyltransferase, Cobalt-precorrin-4 Transmethylase, Domain 2"/>
    <property type="match status" value="1"/>
</dbReference>
<evidence type="ECO:0000256" key="2">
    <source>
        <dbReference type="ARBA" id="ARBA00022573"/>
    </source>
</evidence>
<dbReference type="STRING" id="1029756.W911_07150"/>
<dbReference type="InterPro" id="IPR014776">
    <property type="entry name" value="4pyrrole_Mease_sub2"/>
</dbReference>
<reference evidence="8 9" key="1">
    <citation type="journal article" date="2014" name="Genome Announc.">
        <title>Complete Genome Sequence of Hyphomicrobium nitrativorans Strain NL23, a Denitrifying Bacterium Isolated from Biofilm of a Methanol-Fed Denitrification System Treating Seawater at the Montreal Biodome.</title>
        <authorList>
            <person name="Martineau C."/>
            <person name="Villeneuve C."/>
            <person name="Mauffrey F."/>
            <person name="Villemur R."/>
        </authorList>
    </citation>
    <scope>NUCLEOTIDE SEQUENCE [LARGE SCALE GENOMIC DNA]</scope>
    <source>
        <strain evidence="8">NL23</strain>
    </source>
</reference>
<dbReference type="GO" id="GO:0032259">
    <property type="term" value="P:methylation"/>
    <property type="evidence" value="ECO:0007669"/>
    <property type="project" value="UniProtKB-KW"/>
</dbReference>
<dbReference type="PIRSF" id="PIRSF036525">
    <property type="entry name" value="CobF"/>
    <property type="match status" value="1"/>
</dbReference>
<proteinExistence type="predicted"/>
<name>V5SCE7_9HYPH</name>
<keyword evidence="3 6" id="KW-0489">Methyltransferase</keyword>
<dbReference type="InterPro" id="IPR014777">
    <property type="entry name" value="4pyrrole_Mease_sub1"/>
</dbReference>
<comment type="catalytic activity">
    <reaction evidence="6">
        <text>precorrin-5 + S-adenosyl-L-methionine + H2O = precorrin-6A + acetate + S-adenosyl-L-homocysteine + 2 H(+)</text>
        <dbReference type="Rhea" id="RHEA:18261"/>
        <dbReference type="ChEBI" id="CHEBI:15377"/>
        <dbReference type="ChEBI" id="CHEBI:15378"/>
        <dbReference type="ChEBI" id="CHEBI:30089"/>
        <dbReference type="ChEBI" id="CHEBI:57856"/>
        <dbReference type="ChEBI" id="CHEBI:59789"/>
        <dbReference type="ChEBI" id="CHEBI:77871"/>
        <dbReference type="ChEBI" id="CHEBI:77872"/>
        <dbReference type="EC" id="2.1.1.152"/>
    </reaction>
</comment>
<organism evidence="8 9">
    <name type="scientific">Hyphomicrobium nitrativorans NL23</name>
    <dbReference type="NCBI Taxonomy" id="1029756"/>
    <lineage>
        <taxon>Bacteria</taxon>
        <taxon>Pseudomonadati</taxon>
        <taxon>Pseudomonadota</taxon>
        <taxon>Alphaproteobacteria</taxon>
        <taxon>Hyphomicrobiales</taxon>
        <taxon>Hyphomicrobiaceae</taxon>
        <taxon>Hyphomicrobium</taxon>
    </lineage>
</organism>
<dbReference type="OrthoDB" id="9787471at2"/>
<dbReference type="InterPro" id="IPR035996">
    <property type="entry name" value="4pyrrol_Methylase_sf"/>
</dbReference>
<dbReference type="EC" id="2.1.1.152" evidence="6"/>
<evidence type="ECO:0000259" key="7">
    <source>
        <dbReference type="Pfam" id="PF00590"/>
    </source>
</evidence>
<dbReference type="EMBL" id="CP006912">
    <property type="protein sequence ID" value="AHB48198.1"/>
    <property type="molecule type" value="Genomic_DNA"/>
</dbReference>
<dbReference type="NCBIfam" id="TIGR02434">
    <property type="entry name" value="CobF"/>
    <property type="match status" value="1"/>
</dbReference>
<evidence type="ECO:0000256" key="5">
    <source>
        <dbReference type="ARBA" id="ARBA00022691"/>
    </source>
</evidence>
<dbReference type="AlphaFoldDB" id="V5SCE7"/>
<dbReference type="Proteomes" id="UP000018542">
    <property type="component" value="Chromosome"/>
</dbReference>
<sequence>MRKLLVIGIGAGSPEYVTVQAIDALNRARVFFVFDKGEAKSDLVALRQEICERFIENDDYRFVSIDDPMRDPQPHGYKRGVEAWHRARAEKLVERIVSEVADGECGAFLVWGDPSLYDSTLRLIDLVREERRFAFEIEVIPGISSVQALAARHGLILNTIGGSVMVTTGRELAERGWPEAADSIVVMLDRGDGLRAAAREDVEIYWGALLGTPRERLVSGKLTDVIDEIERIRAQEKAASGWIMDIYLLRRSRPD</sequence>
<evidence type="ECO:0000256" key="1">
    <source>
        <dbReference type="ARBA" id="ARBA00004953"/>
    </source>
</evidence>
<protein>
    <recommendedName>
        <fullName evidence="6">Precorrin-6A synthase [deacetylating]</fullName>
        <ecNumber evidence="6">2.1.1.152</ecNumber>
    </recommendedName>
</protein>
<evidence type="ECO:0000256" key="4">
    <source>
        <dbReference type="ARBA" id="ARBA00022679"/>
    </source>
</evidence>
<evidence type="ECO:0000313" key="8">
    <source>
        <dbReference type="EMBL" id="AHB48198.1"/>
    </source>
</evidence>